<keyword evidence="4" id="KW-0378">Hydrolase</keyword>
<dbReference type="PROSITE" id="PS51318">
    <property type="entry name" value="TAT"/>
    <property type="match status" value="1"/>
</dbReference>
<dbReference type="EMBL" id="CP042806">
    <property type="protein sequence ID" value="QEE27190.1"/>
    <property type="molecule type" value="Genomic_DNA"/>
</dbReference>
<accession>A0A5B9E9A9</accession>
<reference evidence="4 5" key="1">
    <citation type="submission" date="2019-08" db="EMBL/GenBank/DDBJ databases">
        <title>Complete genome sequence of Terriglobus albidus strain ORNL.</title>
        <authorList>
            <person name="Podar M."/>
        </authorList>
    </citation>
    <scope>NUCLEOTIDE SEQUENCE [LARGE SCALE GENOMIC DNA]</scope>
    <source>
        <strain evidence="4 5">ORNL</strain>
    </source>
</reference>
<dbReference type="Proteomes" id="UP000321820">
    <property type="component" value="Chromosome"/>
</dbReference>
<feature type="chain" id="PRO_5022705203" evidence="2">
    <location>
        <begin position="23"/>
        <end position="399"/>
    </location>
</feature>
<dbReference type="GO" id="GO:0016787">
    <property type="term" value="F:hydrolase activity"/>
    <property type="evidence" value="ECO:0007669"/>
    <property type="project" value="UniProtKB-KW"/>
</dbReference>
<dbReference type="InterPro" id="IPR052159">
    <property type="entry name" value="Competence_DNA_uptake"/>
</dbReference>
<dbReference type="PANTHER" id="PTHR30619">
    <property type="entry name" value="DNA INTERNALIZATION/COMPETENCE PROTEIN COMEC/REC2"/>
    <property type="match status" value="1"/>
</dbReference>
<dbReference type="KEGG" id="talb:FTW19_03675"/>
<name>A0A5B9E9A9_9BACT</name>
<dbReference type="SUPFAM" id="SSF56281">
    <property type="entry name" value="Metallo-hydrolase/oxidoreductase"/>
    <property type="match status" value="1"/>
</dbReference>
<dbReference type="Gene3D" id="3.60.15.10">
    <property type="entry name" value="Ribonuclease Z/Hydroxyacylglutathione hydrolase-like"/>
    <property type="match status" value="1"/>
</dbReference>
<feature type="domain" description="Metallo-beta-lactamase" evidence="3">
    <location>
        <begin position="43"/>
        <end position="117"/>
    </location>
</feature>
<evidence type="ECO:0000256" key="2">
    <source>
        <dbReference type="SAM" id="SignalP"/>
    </source>
</evidence>
<dbReference type="PANTHER" id="PTHR30619:SF1">
    <property type="entry name" value="RECOMBINATION PROTEIN 2"/>
    <property type="match status" value="1"/>
</dbReference>
<feature type="region of interest" description="Disordered" evidence="1">
    <location>
        <begin position="61"/>
        <end position="83"/>
    </location>
</feature>
<gene>
    <name evidence="4" type="ORF">FTW19_03675</name>
</gene>
<feature type="compositionally biased region" description="Low complexity" evidence="1">
    <location>
        <begin position="64"/>
        <end position="73"/>
    </location>
</feature>
<dbReference type="OrthoDB" id="9761531at2"/>
<dbReference type="RefSeq" id="WP_147646383.1">
    <property type="nucleotide sequence ID" value="NZ_CP042806.1"/>
</dbReference>
<organism evidence="4 5">
    <name type="scientific">Terriglobus albidus</name>
    <dbReference type="NCBI Taxonomy" id="1592106"/>
    <lineage>
        <taxon>Bacteria</taxon>
        <taxon>Pseudomonadati</taxon>
        <taxon>Acidobacteriota</taxon>
        <taxon>Terriglobia</taxon>
        <taxon>Terriglobales</taxon>
        <taxon>Acidobacteriaceae</taxon>
        <taxon>Terriglobus</taxon>
    </lineage>
</organism>
<evidence type="ECO:0000256" key="1">
    <source>
        <dbReference type="SAM" id="MobiDB-lite"/>
    </source>
</evidence>
<evidence type="ECO:0000313" key="5">
    <source>
        <dbReference type="Proteomes" id="UP000321820"/>
    </source>
</evidence>
<dbReference type="InterPro" id="IPR036866">
    <property type="entry name" value="RibonucZ/Hydroxyglut_hydro"/>
</dbReference>
<sequence>MLSRRSVLRLLAASAVSPSAFAQSPVLPAKRPGELDIHHIDTGRGNSTLTVGPDGRSFLIDAGSSTSSLETSSPPKPNGTRRPGQWIAEYARRIGVSRIDYSLATHIHPDHVGDLEANCPASPDGGYKLTGLSDVDALLPIETHIDRAYPNFGNAKPLEAPFAANYLAYLQSRVKSNKKVEAATIGSNRQIVLNGTEIRILSANGRIWTGQGETSRSVIPTDALGAEEQPNENFYSISLRMTFGKFSYYTGGDLCCDTHDGRVPWLDMESPVAKLAGKTDVATANHHGYFDATGAGFVRALDAQAYIIQAWDVGHPGPAQAQRMLGEWPGAAKHDVYATESLPANRLINNRFTPHFRSRQGHIAVRVSANTESFQIFVLDSTREDAPVIFTSQPYRTRG</sequence>
<dbReference type="InterPro" id="IPR001279">
    <property type="entry name" value="Metallo-B-lactamas"/>
</dbReference>
<dbReference type="Pfam" id="PF00753">
    <property type="entry name" value="Lactamase_B"/>
    <property type="match status" value="1"/>
</dbReference>
<dbReference type="AlphaFoldDB" id="A0A5B9E9A9"/>
<keyword evidence="2" id="KW-0732">Signal</keyword>
<protein>
    <submittedName>
        <fullName evidence="4">MBL fold metallo-hydrolase</fullName>
    </submittedName>
</protein>
<evidence type="ECO:0000313" key="4">
    <source>
        <dbReference type="EMBL" id="QEE27190.1"/>
    </source>
</evidence>
<dbReference type="InterPro" id="IPR006311">
    <property type="entry name" value="TAT_signal"/>
</dbReference>
<proteinExistence type="predicted"/>
<keyword evidence="5" id="KW-1185">Reference proteome</keyword>
<feature type="signal peptide" evidence="2">
    <location>
        <begin position="1"/>
        <end position="22"/>
    </location>
</feature>
<evidence type="ECO:0000259" key="3">
    <source>
        <dbReference type="Pfam" id="PF00753"/>
    </source>
</evidence>